<dbReference type="GO" id="GO:0005829">
    <property type="term" value="C:cytosol"/>
    <property type="evidence" value="ECO:0007669"/>
    <property type="project" value="TreeGrafter"/>
</dbReference>
<gene>
    <name evidence="5" type="ORF">DKG74_07450</name>
</gene>
<dbReference type="Gene3D" id="1.10.10.10">
    <property type="entry name" value="Winged helix-like DNA-binding domain superfamily/Winged helix DNA-binding domain"/>
    <property type="match status" value="1"/>
</dbReference>
<dbReference type="InterPro" id="IPR036390">
    <property type="entry name" value="WH_DNA-bd_sf"/>
</dbReference>
<evidence type="ECO:0000256" key="1">
    <source>
        <dbReference type="ARBA" id="ARBA00023015"/>
    </source>
</evidence>
<comment type="caution">
    <text evidence="5">The sequence shown here is derived from an EMBL/GenBank/DDBJ whole genome shotgun (WGS) entry which is preliminary data.</text>
</comment>
<reference evidence="5 6" key="1">
    <citation type="submission" date="2018-05" db="EMBL/GenBank/DDBJ databases">
        <title>Zavarzinia sp. HR-AS.</title>
        <authorList>
            <person name="Lee Y."/>
            <person name="Jeon C.O."/>
        </authorList>
    </citation>
    <scope>NUCLEOTIDE SEQUENCE [LARGE SCALE GENOMIC DNA]</scope>
    <source>
        <strain evidence="5 6">HR-AS</strain>
    </source>
</reference>
<dbReference type="InterPro" id="IPR011008">
    <property type="entry name" value="Dimeric_a/b-barrel"/>
</dbReference>
<keyword evidence="1" id="KW-0805">Transcription regulation</keyword>
<dbReference type="SUPFAM" id="SSF46785">
    <property type="entry name" value="Winged helix' DNA-binding domain"/>
    <property type="match status" value="1"/>
</dbReference>
<dbReference type="Pfam" id="PF13412">
    <property type="entry name" value="HTH_24"/>
    <property type="match status" value="1"/>
</dbReference>
<evidence type="ECO:0000259" key="4">
    <source>
        <dbReference type="PROSITE" id="PS50956"/>
    </source>
</evidence>
<feature type="domain" description="HTH asnC-type" evidence="4">
    <location>
        <begin position="1"/>
        <end position="64"/>
    </location>
</feature>
<proteinExistence type="predicted"/>
<evidence type="ECO:0000313" key="6">
    <source>
        <dbReference type="Proteomes" id="UP000245461"/>
    </source>
</evidence>
<keyword evidence="3" id="KW-0804">Transcription</keyword>
<dbReference type="SMART" id="SM00344">
    <property type="entry name" value="HTH_ASNC"/>
    <property type="match status" value="1"/>
</dbReference>
<dbReference type="EMBL" id="QGLE01000003">
    <property type="protein sequence ID" value="PWR24815.1"/>
    <property type="molecule type" value="Genomic_DNA"/>
</dbReference>
<protein>
    <submittedName>
        <fullName evidence="5">AsnC family transcriptional regulator</fullName>
    </submittedName>
</protein>
<keyword evidence="2" id="KW-0238">DNA-binding</keyword>
<dbReference type="InterPro" id="IPR011991">
    <property type="entry name" value="ArsR-like_HTH"/>
</dbReference>
<keyword evidence="6" id="KW-1185">Reference proteome</keyword>
<dbReference type="Proteomes" id="UP000245461">
    <property type="component" value="Unassembled WGS sequence"/>
</dbReference>
<name>A0A317EHW4_9PROT</name>
<dbReference type="PANTHER" id="PTHR30154">
    <property type="entry name" value="LEUCINE-RESPONSIVE REGULATORY PROTEIN"/>
    <property type="match status" value="1"/>
</dbReference>
<accession>A0A317EHW4</accession>
<dbReference type="GO" id="GO:0006355">
    <property type="term" value="P:regulation of DNA-templated transcription"/>
    <property type="evidence" value="ECO:0007669"/>
    <property type="project" value="UniProtKB-ARBA"/>
</dbReference>
<dbReference type="PANTHER" id="PTHR30154:SF46">
    <property type="entry name" value="TRANSCRIPTIONAL REGULATORY PROTEIN"/>
    <property type="match status" value="1"/>
</dbReference>
<dbReference type="InterPro" id="IPR000485">
    <property type="entry name" value="AsnC-type_HTH_dom"/>
</dbReference>
<dbReference type="CDD" id="cd00090">
    <property type="entry name" value="HTH_ARSR"/>
    <property type="match status" value="1"/>
</dbReference>
<evidence type="ECO:0000256" key="3">
    <source>
        <dbReference type="ARBA" id="ARBA00023163"/>
    </source>
</evidence>
<dbReference type="PROSITE" id="PS00519">
    <property type="entry name" value="HTH_ASNC_1"/>
    <property type="match status" value="1"/>
</dbReference>
<dbReference type="InterPro" id="IPR019885">
    <property type="entry name" value="Tscrpt_reg_HTH_AsnC-type_CS"/>
</dbReference>
<dbReference type="PRINTS" id="PR00033">
    <property type="entry name" value="HTHASNC"/>
</dbReference>
<evidence type="ECO:0000313" key="5">
    <source>
        <dbReference type="EMBL" id="PWR24815.1"/>
    </source>
</evidence>
<dbReference type="GO" id="GO:0043200">
    <property type="term" value="P:response to amino acid"/>
    <property type="evidence" value="ECO:0007669"/>
    <property type="project" value="TreeGrafter"/>
</dbReference>
<dbReference type="Pfam" id="PF01037">
    <property type="entry name" value="AsnC_trans_reg"/>
    <property type="match status" value="1"/>
</dbReference>
<organism evidence="5 6">
    <name type="scientific">Zavarzinia aquatilis</name>
    <dbReference type="NCBI Taxonomy" id="2211142"/>
    <lineage>
        <taxon>Bacteria</taxon>
        <taxon>Pseudomonadati</taxon>
        <taxon>Pseudomonadota</taxon>
        <taxon>Alphaproteobacteria</taxon>
        <taxon>Rhodospirillales</taxon>
        <taxon>Zavarziniaceae</taxon>
        <taxon>Zavarzinia</taxon>
    </lineage>
</organism>
<dbReference type="InterPro" id="IPR019887">
    <property type="entry name" value="Tscrpt_reg_AsnC/Lrp_C"/>
</dbReference>
<dbReference type="PROSITE" id="PS50956">
    <property type="entry name" value="HTH_ASNC_2"/>
    <property type="match status" value="1"/>
</dbReference>
<dbReference type="Gene3D" id="3.30.70.920">
    <property type="match status" value="1"/>
</dbReference>
<evidence type="ECO:0000256" key="2">
    <source>
        <dbReference type="ARBA" id="ARBA00023125"/>
    </source>
</evidence>
<dbReference type="InterPro" id="IPR036388">
    <property type="entry name" value="WH-like_DNA-bd_sf"/>
</dbReference>
<dbReference type="AlphaFoldDB" id="A0A317EHW4"/>
<dbReference type="OrthoDB" id="9813313at2"/>
<dbReference type="InterPro" id="IPR019888">
    <property type="entry name" value="Tscrpt_reg_AsnC-like"/>
</dbReference>
<sequence length="146" mass="16097">METDRMDLAILDILRRDGRVTATDLGARVGLSASACSRRLRRLEDEGVILGYGAQINEAALGRGLSAIVFVTLRSQTEDSLSAFEKAVRACANVAEGFLLSGQYDYALRVVARDVADYERIHKEQLSRLPHVDRMQSNFALRKVAG</sequence>
<dbReference type="SUPFAM" id="SSF54909">
    <property type="entry name" value="Dimeric alpha+beta barrel"/>
    <property type="match status" value="1"/>
</dbReference>
<dbReference type="GO" id="GO:0043565">
    <property type="term" value="F:sequence-specific DNA binding"/>
    <property type="evidence" value="ECO:0007669"/>
    <property type="project" value="InterPro"/>
</dbReference>